<reference evidence="2 3" key="1">
    <citation type="journal article" date="2013" name="Stand. Genomic Sci.">
        <title>Genomic Encyclopedia of Type Strains, Phase I: The one thousand microbial genomes (KMG-I) project.</title>
        <authorList>
            <person name="Kyrpides N.C."/>
            <person name="Woyke T."/>
            <person name="Eisen J.A."/>
            <person name="Garrity G."/>
            <person name="Lilburn T.G."/>
            <person name="Beck B.J."/>
            <person name="Whitman W.B."/>
            <person name="Hugenholtz P."/>
            <person name="Klenk H.P."/>
        </authorList>
    </citation>
    <scope>NUCLEOTIDE SEQUENCE [LARGE SCALE GENOMIC DNA]</scope>
    <source>
        <strain evidence="2 3">DSM 13484</strain>
    </source>
</reference>
<keyword evidence="3" id="KW-1185">Reference proteome</keyword>
<name>A0A562SY55_CHIJA</name>
<sequence>MKRIFVSLLILILSGTLHAQVTISYQPALNGQTLDGLSFVQVINSGSAGLKGELRIAVNDGSGASVVSILVPQVTVYPGVTNLNKGIFANSTLRFGESPAAALLNQTGRFPEGEYEYCFELTLAGYKPGGTPEIYENCFQHMLQPTTPLLLVDPYDGSEICNRRPNFSWQPPMPLQADMRYRIVVVPVKEKQDPAEALANNTPVINQAGLRQFNLIYPVQSPDLQQEQVYAWQVTAHSGRTLITQSEIWTFTIHCEDSIPGNPESSYRELKPGSDRNFYIAGGVLRFSFHNDYKAGKLDYEIVDLADPGKVIRKLPRINMQHGLNKVNLPLSRMGAFEDGSQYLLKVKNVANQELTLRFVYQEK</sequence>
<comment type="caution">
    <text evidence="2">The sequence shown here is derived from an EMBL/GenBank/DDBJ whole genome shotgun (WGS) entry which is preliminary data.</text>
</comment>
<evidence type="ECO:0000256" key="1">
    <source>
        <dbReference type="SAM" id="SignalP"/>
    </source>
</evidence>
<accession>A0A562SY55</accession>
<dbReference type="Gene3D" id="2.60.40.10">
    <property type="entry name" value="Immunoglobulins"/>
    <property type="match status" value="1"/>
</dbReference>
<protein>
    <recommendedName>
        <fullName evidence="4">DUF928 domain-containing protein</fullName>
    </recommendedName>
</protein>
<dbReference type="Proteomes" id="UP000316778">
    <property type="component" value="Unassembled WGS sequence"/>
</dbReference>
<dbReference type="EMBL" id="VLLG01000004">
    <property type="protein sequence ID" value="TWI86251.1"/>
    <property type="molecule type" value="Genomic_DNA"/>
</dbReference>
<dbReference type="RefSeq" id="WP_145715906.1">
    <property type="nucleotide sequence ID" value="NZ_BAAAFY010000005.1"/>
</dbReference>
<evidence type="ECO:0000313" key="3">
    <source>
        <dbReference type="Proteomes" id="UP000316778"/>
    </source>
</evidence>
<proteinExistence type="predicted"/>
<keyword evidence="1" id="KW-0732">Signal</keyword>
<dbReference type="InterPro" id="IPR013783">
    <property type="entry name" value="Ig-like_fold"/>
</dbReference>
<gene>
    <name evidence="2" type="ORF">LX66_3503</name>
</gene>
<feature type="signal peptide" evidence="1">
    <location>
        <begin position="1"/>
        <end position="19"/>
    </location>
</feature>
<feature type="chain" id="PRO_5021826606" description="DUF928 domain-containing protein" evidence="1">
    <location>
        <begin position="20"/>
        <end position="364"/>
    </location>
</feature>
<evidence type="ECO:0008006" key="4">
    <source>
        <dbReference type="Google" id="ProtNLM"/>
    </source>
</evidence>
<dbReference type="OrthoDB" id="9809727at2"/>
<dbReference type="AlphaFoldDB" id="A0A562SY55"/>
<evidence type="ECO:0000313" key="2">
    <source>
        <dbReference type="EMBL" id="TWI86251.1"/>
    </source>
</evidence>
<organism evidence="2 3">
    <name type="scientific">Chitinophaga japonensis</name>
    <name type="common">Flexibacter japonensis</name>
    <dbReference type="NCBI Taxonomy" id="104662"/>
    <lineage>
        <taxon>Bacteria</taxon>
        <taxon>Pseudomonadati</taxon>
        <taxon>Bacteroidota</taxon>
        <taxon>Chitinophagia</taxon>
        <taxon>Chitinophagales</taxon>
        <taxon>Chitinophagaceae</taxon>
        <taxon>Chitinophaga</taxon>
    </lineage>
</organism>